<organism evidence="5 6">
    <name type="scientific">Stylonychia lemnae</name>
    <name type="common">Ciliate</name>
    <dbReference type="NCBI Taxonomy" id="5949"/>
    <lineage>
        <taxon>Eukaryota</taxon>
        <taxon>Sar</taxon>
        <taxon>Alveolata</taxon>
        <taxon>Ciliophora</taxon>
        <taxon>Intramacronucleata</taxon>
        <taxon>Spirotrichea</taxon>
        <taxon>Stichotrichia</taxon>
        <taxon>Sporadotrichida</taxon>
        <taxon>Oxytrichidae</taxon>
        <taxon>Stylonychinae</taxon>
        <taxon>Stylonychia</taxon>
    </lineage>
</organism>
<dbReference type="GO" id="GO:0016020">
    <property type="term" value="C:membrane"/>
    <property type="evidence" value="ECO:0007669"/>
    <property type="project" value="UniProtKB-SubCell"/>
</dbReference>
<gene>
    <name evidence="5" type="primary">Contig14115.g15046</name>
    <name evidence="5" type="ORF">STYLEM_7767</name>
</gene>
<evidence type="ECO:0000313" key="6">
    <source>
        <dbReference type="Proteomes" id="UP000039865"/>
    </source>
</evidence>
<dbReference type="SMART" id="SM00332">
    <property type="entry name" value="PP2Cc"/>
    <property type="match status" value="1"/>
</dbReference>
<accession>A0A078AD45</accession>
<dbReference type="EMBL" id="CCKQ01007426">
    <property type="protein sequence ID" value="CDW78783.1"/>
    <property type="molecule type" value="Genomic_DNA"/>
</dbReference>
<dbReference type="InParanoid" id="A0A078AD45"/>
<feature type="compositionally biased region" description="Low complexity" evidence="3">
    <location>
        <begin position="16"/>
        <end position="26"/>
    </location>
</feature>
<dbReference type="InterPro" id="IPR036457">
    <property type="entry name" value="PPM-type-like_dom_sf"/>
</dbReference>
<dbReference type="Proteomes" id="UP000039865">
    <property type="component" value="Unassembled WGS sequence"/>
</dbReference>
<evidence type="ECO:0000259" key="4">
    <source>
        <dbReference type="PROSITE" id="PS51746"/>
    </source>
</evidence>
<name>A0A078AD45_STYLE</name>
<reference evidence="5 6" key="1">
    <citation type="submission" date="2014-06" db="EMBL/GenBank/DDBJ databases">
        <authorList>
            <person name="Swart Estienne"/>
        </authorList>
    </citation>
    <scope>NUCLEOTIDE SEQUENCE [LARGE SCALE GENOMIC DNA]</scope>
    <source>
        <strain evidence="5 6">130c</strain>
    </source>
</reference>
<dbReference type="InterPro" id="IPR015655">
    <property type="entry name" value="PP2C"/>
</dbReference>
<dbReference type="InterPro" id="IPR001932">
    <property type="entry name" value="PPM-type_phosphatase-like_dom"/>
</dbReference>
<dbReference type="PROSITE" id="PS51746">
    <property type="entry name" value="PPM_2"/>
    <property type="match status" value="1"/>
</dbReference>
<keyword evidence="6" id="KW-1185">Reference proteome</keyword>
<comment type="subcellular location">
    <subcellularLocation>
        <location evidence="1">Membrane</location>
    </subcellularLocation>
</comment>
<dbReference type="Gene3D" id="3.60.40.10">
    <property type="entry name" value="PPM-type phosphatase domain"/>
    <property type="match status" value="1"/>
</dbReference>
<proteinExistence type="predicted"/>
<dbReference type="Pfam" id="PF00481">
    <property type="entry name" value="PP2C"/>
    <property type="match status" value="1"/>
</dbReference>
<dbReference type="AlphaFoldDB" id="A0A078AD45"/>
<protein>
    <submittedName>
        <fullName evidence="5">Protein phosphatase 2c-like protein</fullName>
    </submittedName>
</protein>
<keyword evidence="2" id="KW-0472">Membrane</keyword>
<evidence type="ECO:0000256" key="3">
    <source>
        <dbReference type="SAM" id="MobiDB-lite"/>
    </source>
</evidence>
<evidence type="ECO:0000256" key="1">
    <source>
        <dbReference type="ARBA" id="ARBA00004370"/>
    </source>
</evidence>
<dbReference type="SUPFAM" id="SSF81606">
    <property type="entry name" value="PP2C-like"/>
    <property type="match status" value="1"/>
</dbReference>
<dbReference type="CDD" id="cd00143">
    <property type="entry name" value="PP2Cc"/>
    <property type="match status" value="1"/>
</dbReference>
<dbReference type="OrthoDB" id="10264738at2759"/>
<dbReference type="PANTHER" id="PTHR47992">
    <property type="entry name" value="PROTEIN PHOSPHATASE"/>
    <property type="match status" value="1"/>
</dbReference>
<feature type="domain" description="PPM-type phosphatase" evidence="4">
    <location>
        <begin position="307"/>
        <end position="616"/>
    </location>
</feature>
<feature type="region of interest" description="Disordered" evidence="3">
    <location>
        <begin position="1"/>
        <end position="27"/>
    </location>
</feature>
<evidence type="ECO:0000313" key="5">
    <source>
        <dbReference type="EMBL" id="CDW78783.1"/>
    </source>
</evidence>
<evidence type="ECO:0000256" key="2">
    <source>
        <dbReference type="ARBA" id="ARBA00023136"/>
    </source>
</evidence>
<sequence>MFKLQKQEQSPQNILQSQQSTKSSSSILNRWGSSKNVIQNIALQNQQNKLEALKGSHSKNFSHFNGQNNNATPAGGVATLPDKLFTRQINISQFYHRDSSMSSFLTRGEQKKDLLPPLDERLKSRNSTKLRIQHYMGSLDDALLQQNAGPKTQILMQNNFLKPPSSLVNPILTQKIDKTKKLTNNNSRSQARLDPIPKSYLKSRASVFEELKGRDSFSRESNQDTLECGIQNLFEGSNKSHYYTIKQTMRKSKLSSPILDVSGGQGTSLSAPKPTQAKQFFNTISNTDINNISQQIQKDQISFKYGQHTIAGKSGGKSKINQDRLLYNSDYFLESKVCKLLIVADGHGPTGNHVSECIIQILPKILETELVAVIQSFNTIDESTLLQSSKYHLDIKTALQKGFKRLNTQMNGQDFDVLLSGSTLTAIVIMSDFIYSANVGDSKAILLKSKRSPFANSYQDKAFEGEPFQMSVDHKPYDYQERARIEKMKGEVRQAQNKNGNPSGTYRVWIREKEFPGLAMSRSIGDKLAHTVGVIPTPDVTIYKINRDDYEYVIVSASDGIWDALDKYQVRDYIQLNRFQSEPQILCQQLANIAKEKWLSWDMNTVDDISIQILEIV</sequence>
<dbReference type="GO" id="GO:0004722">
    <property type="term" value="F:protein serine/threonine phosphatase activity"/>
    <property type="evidence" value="ECO:0007669"/>
    <property type="project" value="InterPro"/>
</dbReference>